<evidence type="ECO:0000256" key="2">
    <source>
        <dbReference type="ARBA" id="ARBA00022643"/>
    </source>
</evidence>
<reference evidence="4" key="1">
    <citation type="submission" date="2020-10" db="EMBL/GenBank/DDBJ databases">
        <authorList>
            <person name="Gilroy R."/>
        </authorList>
    </citation>
    <scope>NUCLEOTIDE SEQUENCE</scope>
    <source>
        <strain evidence="4">CHK189-12415</strain>
    </source>
</reference>
<protein>
    <submittedName>
        <fullName evidence="4">Flavodoxin family protein</fullName>
    </submittedName>
</protein>
<evidence type="ECO:0000313" key="5">
    <source>
        <dbReference type="Proteomes" id="UP000824241"/>
    </source>
</evidence>
<evidence type="ECO:0000259" key="3">
    <source>
        <dbReference type="Pfam" id="PF03358"/>
    </source>
</evidence>
<dbReference type="Gene3D" id="3.40.50.360">
    <property type="match status" value="1"/>
</dbReference>
<reference evidence="4" key="2">
    <citation type="journal article" date="2021" name="PeerJ">
        <title>Extensive microbial diversity within the chicken gut microbiome revealed by metagenomics and culture.</title>
        <authorList>
            <person name="Gilroy R."/>
            <person name="Ravi A."/>
            <person name="Getino M."/>
            <person name="Pursley I."/>
            <person name="Horton D.L."/>
            <person name="Alikhan N.F."/>
            <person name="Baker D."/>
            <person name="Gharbi K."/>
            <person name="Hall N."/>
            <person name="Watson M."/>
            <person name="Adriaenssens E.M."/>
            <person name="Foster-Nyarko E."/>
            <person name="Jarju S."/>
            <person name="Secka A."/>
            <person name="Antonio M."/>
            <person name="Oren A."/>
            <person name="Chaudhuri R.R."/>
            <person name="La Ragione R."/>
            <person name="Hildebrand F."/>
            <person name="Pallen M.J."/>
        </authorList>
    </citation>
    <scope>NUCLEOTIDE SEQUENCE</scope>
    <source>
        <strain evidence="4">CHK189-12415</strain>
    </source>
</reference>
<dbReference type="InterPro" id="IPR005025">
    <property type="entry name" value="FMN_Rdtase-like_dom"/>
</dbReference>
<proteinExistence type="predicted"/>
<name>A0A9D1J5F8_9FIRM</name>
<keyword evidence="1" id="KW-0285">Flavoprotein</keyword>
<dbReference type="Pfam" id="PF03358">
    <property type="entry name" value="FMN_red"/>
    <property type="match status" value="1"/>
</dbReference>
<dbReference type="AlphaFoldDB" id="A0A9D1J5F8"/>
<dbReference type="InterPro" id="IPR051796">
    <property type="entry name" value="ISF_SsuE-like"/>
</dbReference>
<feature type="domain" description="NADPH-dependent FMN reductase-like" evidence="3">
    <location>
        <begin position="1"/>
        <end position="140"/>
    </location>
</feature>
<evidence type="ECO:0000256" key="1">
    <source>
        <dbReference type="ARBA" id="ARBA00022630"/>
    </source>
</evidence>
<sequence>MKTLILNGSPRPAGDTAALLAALKEALTGPFVQIDAYREKITPCLDCRACRTGDCPIPDRMREIGRLAEESGAILIASPVYFSSLTPPLAAIGSRLQSRYYASLRGEDAGAEKRGAVLLAAGGNGAPEGAYRMARQFLRLWGVKGEIPLAGAWETDRTPAALDREALRQAGRLAAFLEGR</sequence>
<dbReference type="EMBL" id="DVHA01000305">
    <property type="protein sequence ID" value="HIR61776.1"/>
    <property type="molecule type" value="Genomic_DNA"/>
</dbReference>
<dbReference type="Proteomes" id="UP000824241">
    <property type="component" value="Unassembled WGS sequence"/>
</dbReference>
<dbReference type="SUPFAM" id="SSF52218">
    <property type="entry name" value="Flavoproteins"/>
    <property type="match status" value="1"/>
</dbReference>
<comment type="caution">
    <text evidence="4">The sequence shown here is derived from an EMBL/GenBank/DDBJ whole genome shotgun (WGS) entry which is preliminary data.</text>
</comment>
<dbReference type="PANTHER" id="PTHR43278">
    <property type="entry name" value="NAD(P)H-DEPENDENT FMN-CONTAINING OXIDOREDUCTASE YWQN-RELATED"/>
    <property type="match status" value="1"/>
</dbReference>
<keyword evidence="2" id="KW-0288">FMN</keyword>
<dbReference type="PANTHER" id="PTHR43278:SF4">
    <property type="entry name" value="NAD(P)H-DEPENDENT FMN-CONTAINING OXIDOREDUCTASE YWQN-RELATED"/>
    <property type="match status" value="1"/>
</dbReference>
<gene>
    <name evidence="4" type="ORF">IAB37_09405</name>
</gene>
<dbReference type="InterPro" id="IPR029039">
    <property type="entry name" value="Flavoprotein-like_sf"/>
</dbReference>
<accession>A0A9D1J5F8</accession>
<dbReference type="GO" id="GO:0016491">
    <property type="term" value="F:oxidoreductase activity"/>
    <property type="evidence" value="ECO:0007669"/>
    <property type="project" value="InterPro"/>
</dbReference>
<evidence type="ECO:0000313" key="4">
    <source>
        <dbReference type="EMBL" id="HIR61776.1"/>
    </source>
</evidence>
<organism evidence="4 5">
    <name type="scientific">Candidatus Faecivivens stercoravium</name>
    <dbReference type="NCBI Taxonomy" id="2840803"/>
    <lineage>
        <taxon>Bacteria</taxon>
        <taxon>Bacillati</taxon>
        <taxon>Bacillota</taxon>
        <taxon>Clostridia</taxon>
        <taxon>Eubacteriales</taxon>
        <taxon>Oscillospiraceae</taxon>
        <taxon>Oscillospiraceae incertae sedis</taxon>
        <taxon>Candidatus Faecivivens</taxon>
    </lineage>
</organism>